<accession>A0A2I0X6N6</accession>
<dbReference type="AlphaFoldDB" id="A0A2I0X6N6"/>
<organism evidence="2 3">
    <name type="scientific">Dendrobium catenatum</name>
    <dbReference type="NCBI Taxonomy" id="906689"/>
    <lineage>
        <taxon>Eukaryota</taxon>
        <taxon>Viridiplantae</taxon>
        <taxon>Streptophyta</taxon>
        <taxon>Embryophyta</taxon>
        <taxon>Tracheophyta</taxon>
        <taxon>Spermatophyta</taxon>
        <taxon>Magnoliopsida</taxon>
        <taxon>Liliopsida</taxon>
        <taxon>Asparagales</taxon>
        <taxon>Orchidaceae</taxon>
        <taxon>Epidendroideae</taxon>
        <taxon>Malaxideae</taxon>
        <taxon>Dendrobiinae</taxon>
        <taxon>Dendrobium</taxon>
    </lineage>
</organism>
<evidence type="ECO:0000259" key="1">
    <source>
        <dbReference type="Pfam" id="PF17921"/>
    </source>
</evidence>
<sequence>MVDWGAIKEESVRDKELGKIRADLRKDKNSQPGYSIEGERLLYQGRFVMPRTSIHIPHLLQEFHGSAVGGHSGVQKTYRRLAAELYWKGMHKDVEEMVARCEV</sequence>
<reference evidence="2 3" key="1">
    <citation type="journal article" date="2016" name="Sci. Rep.">
        <title>The Dendrobium catenatum Lindl. genome sequence provides insights into polysaccharide synthase, floral development and adaptive evolution.</title>
        <authorList>
            <person name="Zhang G.Q."/>
            <person name="Xu Q."/>
            <person name="Bian C."/>
            <person name="Tsai W.C."/>
            <person name="Yeh C.M."/>
            <person name="Liu K.W."/>
            <person name="Yoshida K."/>
            <person name="Zhang L.S."/>
            <person name="Chang S.B."/>
            <person name="Chen F."/>
            <person name="Shi Y."/>
            <person name="Su Y.Y."/>
            <person name="Zhang Y.Q."/>
            <person name="Chen L.J."/>
            <person name="Yin Y."/>
            <person name="Lin M."/>
            <person name="Huang H."/>
            <person name="Deng H."/>
            <person name="Wang Z.W."/>
            <person name="Zhu S.L."/>
            <person name="Zhao X."/>
            <person name="Deng C."/>
            <person name="Niu S.C."/>
            <person name="Huang J."/>
            <person name="Wang M."/>
            <person name="Liu G.H."/>
            <person name="Yang H.J."/>
            <person name="Xiao X.J."/>
            <person name="Hsiao Y.Y."/>
            <person name="Wu W.L."/>
            <person name="Chen Y.Y."/>
            <person name="Mitsuda N."/>
            <person name="Ohme-Takagi M."/>
            <person name="Luo Y.B."/>
            <person name="Van de Peer Y."/>
            <person name="Liu Z.J."/>
        </authorList>
    </citation>
    <scope>NUCLEOTIDE SEQUENCE [LARGE SCALE GENOMIC DNA]</scope>
    <source>
        <tissue evidence="2">The whole plant</tissue>
    </source>
</reference>
<dbReference type="InterPro" id="IPR041588">
    <property type="entry name" value="Integrase_H2C2"/>
</dbReference>
<evidence type="ECO:0000313" key="2">
    <source>
        <dbReference type="EMBL" id="PKU83573.1"/>
    </source>
</evidence>
<dbReference type="FunFam" id="1.10.340.70:FF:000001">
    <property type="entry name" value="Retrovirus-related Pol polyprotein from transposon gypsy-like Protein"/>
    <property type="match status" value="1"/>
</dbReference>
<dbReference type="Proteomes" id="UP000233837">
    <property type="component" value="Unassembled WGS sequence"/>
</dbReference>
<proteinExistence type="predicted"/>
<protein>
    <recommendedName>
        <fullName evidence="1">Integrase zinc-binding domain-containing protein</fullName>
    </recommendedName>
</protein>
<name>A0A2I0X6N6_9ASPA</name>
<reference evidence="2 3" key="2">
    <citation type="journal article" date="2017" name="Nature">
        <title>The Apostasia genome and the evolution of orchids.</title>
        <authorList>
            <person name="Zhang G.Q."/>
            <person name="Liu K.W."/>
            <person name="Li Z."/>
            <person name="Lohaus R."/>
            <person name="Hsiao Y.Y."/>
            <person name="Niu S.C."/>
            <person name="Wang J.Y."/>
            <person name="Lin Y.C."/>
            <person name="Xu Q."/>
            <person name="Chen L.J."/>
            <person name="Yoshida K."/>
            <person name="Fujiwara S."/>
            <person name="Wang Z.W."/>
            <person name="Zhang Y.Q."/>
            <person name="Mitsuda N."/>
            <person name="Wang M."/>
            <person name="Liu G.H."/>
            <person name="Pecoraro L."/>
            <person name="Huang H.X."/>
            <person name="Xiao X.J."/>
            <person name="Lin M."/>
            <person name="Wu X.Y."/>
            <person name="Wu W.L."/>
            <person name="Chen Y.Y."/>
            <person name="Chang S.B."/>
            <person name="Sakamoto S."/>
            <person name="Ohme-Takagi M."/>
            <person name="Yagi M."/>
            <person name="Zeng S.J."/>
            <person name="Shen C.Y."/>
            <person name="Yeh C.M."/>
            <person name="Luo Y.B."/>
            <person name="Tsai W.C."/>
            <person name="Van de Peer Y."/>
            <person name="Liu Z.J."/>
        </authorList>
    </citation>
    <scope>NUCLEOTIDE SEQUENCE [LARGE SCALE GENOMIC DNA]</scope>
    <source>
        <tissue evidence="2">The whole plant</tissue>
    </source>
</reference>
<keyword evidence="3" id="KW-1185">Reference proteome</keyword>
<dbReference type="EMBL" id="KZ502094">
    <property type="protein sequence ID" value="PKU83573.1"/>
    <property type="molecule type" value="Genomic_DNA"/>
</dbReference>
<evidence type="ECO:0000313" key="3">
    <source>
        <dbReference type="Proteomes" id="UP000233837"/>
    </source>
</evidence>
<gene>
    <name evidence="2" type="ORF">MA16_Dca008260</name>
</gene>
<dbReference type="Gene3D" id="1.10.340.70">
    <property type="match status" value="1"/>
</dbReference>
<dbReference type="Pfam" id="PF17921">
    <property type="entry name" value="Integrase_H2C2"/>
    <property type="match status" value="1"/>
</dbReference>
<feature type="domain" description="Integrase zinc-binding" evidence="1">
    <location>
        <begin position="56"/>
        <end position="102"/>
    </location>
</feature>